<sequence>MKKRAFAGIALLIMLAGCTGSVGVGAGEISGKVSRSGGSSAGTLVVACLVADDCATYGQATAAGDGGYKITGLSDGKEYVVLGLLDINGDGTYDYVGWYENVNADPTVVKPPKSGVNFGLVAASGAEKIGIISKFIR</sequence>
<dbReference type="AlphaFoldDB" id="A0A399F0B7"/>
<dbReference type="PROSITE" id="PS51257">
    <property type="entry name" value="PROKAR_LIPOPROTEIN"/>
    <property type="match status" value="1"/>
</dbReference>
<keyword evidence="2" id="KW-1185">Reference proteome</keyword>
<comment type="caution">
    <text evidence="1">The sequence shown here is derived from an EMBL/GenBank/DDBJ whole genome shotgun (WGS) entry which is preliminary data.</text>
</comment>
<dbReference type="Proteomes" id="UP000265341">
    <property type="component" value="Unassembled WGS sequence"/>
</dbReference>
<organism evidence="1 2">
    <name type="scientific">Calidithermus roseus</name>
    <dbReference type="NCBI Taxonomy" id="1644118"/>
    <lineage>
        <taxon>Bacteria</taxon>
        <taxon>Thermotogati</taxon>
        <taxon>Deinococcota</taxon>
        <taxon>Deinococci</taxon>
        <taxon>Thermales</taxon>
        <taxon>Thermaceae</taxon>
        <taxon>Calidithermus</taxon>
    </lineage>
</organism>
<protein>
    <recommendedName>
        <fullName evidence="3">Carboxypeptidase regulatory-like domain-containing protein</fullName>
    </recommendedName>
</protein>
<dbReference type="OrthoDB" id="27176at2"/>
<proteinExistence type="predicted"/>
<dbReference type="EMBL" id="QWLA01000003">
    <property type="protein sequence ID" value="RIH89473.1"/>
    <property type="molecule type" value="Genomic_DNA"/>
</dbReference>
<dbReference type="RefSeq" id="WP_119275728.1">
    <property type="nucleotide sequence ID" value="NZ_QWLA01000003.1"/>
</dbReference>
<name>A0A399F0B7_9DEIN</name>
<evidence type="ECO:0000313" key="1">
    <source>
        <dbReference type="EMBL" id="RIH89473.1"/>
    </source>
</evidence>
<evidence type="ECO:0008006" key="3">
    <source>
        <dbReference type="Google" id="ProtNLM"/>
    </source>
</evidence>
<accession>A0A399F0B7</accession>
<evidence type="ECO:0000313" key="2">
    <source>
        <dbReference type="Proteomes" id="UP000265341"/>
    </source>
</evidence>
<reference evidence="1 2" key="1">
    <citation type="submission" date="2018-08" db="EMBL/GenBank/DDBJ databases">
        <title>Meiothermus roseus NBRC 110900 genome sequencing project.</title>
        <authorList>
            <person name="Da Costa M.S."/>
            <person name="Albuquerque L."/>
            <person name="Raposo P."/>
            <person name="Froufe H.J.C."/>
            <person name="Barroso C.S."/>
            <person name="Egas C."/>
        </authorList>
    </citation>
    <scope>NUCLEOTIDE SEQUENCE [LARGE SCALE GENOMIC DNA]</scope>
    <source>
        <strain evidence="1 2">NBRC 110900</strain>
    </source>
</reference>
<gene>
    <name evidence="1" type="ORF">Mrose_00374</name>
</gene>